<dbReference type="GeneID" id="103502387"/>
<dbReference type="InterPro" id="IPR000467">
    <property type="entry name" value="G_patch_dom"/>
</dbReference>
<reference evidence="7" key="2">
    <citation type="submission" date="2025-08" db="UniProtKB">
        <authorList>
            <consortium name="RefSeq"/>
        </authorList>
    </citation>
    <scope>IDENTIFICATION</scope>
    <source>
        <tissue evidence="7">Stem</tissue>
    </source>
</reference>
<feature type="domain" description="G-patch" evidence="5">
    <location>
        <begin position="446"/>
        <end position="492"/>
    </location>
</feature>
<dbReference type="RefSeq" id="XP_008464534.2">
    <property type="nucleotide sequence ID" value="XM_008466312.3"/>
</dbReference>
<evidence type="ECO:0000256" key="2">
    <source>
        <dbReference type="ARBA" id="ARBA00022884"/>
    </source>
</evidence>
<dbReference type="Pfam" id="PF17780">
    <property type="entry name" value="OCRE"/>
    <property type="match status" value="1"/>
</dbReference>
<dbReference type="PROSITE" id="PS50174">
    <property type="entry name" value="G_PATCH"/>
    <property type="match status" value="1"/>
</dbReference>
<dbReference type="KEGG" id="cmo:103502387"/>
<keyword evidence="2" id="KW-0694">RNA-binding</keyword>
<evidence type="ECO:0000256" key="1">
    <source>
        <dbReference type="ARBA" id="ARBA00004123"/>
    </source>
</evidence>
<accession>A0A1S3CN83</accession>
<evidence type="ECO:0000313" key="6">
    <source>
        <dbReference type="Proteomes" id="UP001652600"/>
    </source>
</evidence>
<dbReference type="GO" id="GO:0003723">
    <property type="term" value="F:RNA binding"/>
    <property type="evidence" value="ECO:0007669"/>
    <property type="project" value="UniProtKB-KW"/>
</dbReference>
<protein>
    <submittedName>
        <fullName evidence="7">Uncharacterized protein LOC103502387 isoform X1</fullName>
    </submittedName>
</protein>
<keyword evidence="6" id="KW-1185">Reference proteome</keyword>
<evidence type="ECO:0000259" key="5">
    <source>
        <dbReference type="PROSITE" id="PS50174"/>
    </source>
</evidence>
<dbReference type="PANTHER" id="PTHR13948:SF38">
    <property type="entry name" value="D111_G-PATCH DOMAIN-CONTAINING PROTEIN"/>
    <property type="match status" value="1"/>
</dbReference>
<gene>
    <name evidence="7" type="primary">LOC103502387</name>
</gene>
<dbReference type="GO" id="GO:0005634">
    <property type="term" value="C:nucleus"/>
    <property type="evidence" value="ECO:0007669"/>
    <property type="project" value="UniProtKB-SubCell"/>
</dbReference>
<name>A0A1S3CN83_CUCME</name>
<dbReference type="SMART" id="SM00443">
    <property type="entry name" value="G_patch"/>
    <property type="match status" value="1"/>
</dbReference>
<organism evidence="6 7">
    <name type="scientific">Cucumis melo</name>
    <name type="common">Muskmelon</name>
    <dbReference type="NCBI Taxonomy" id="3656"/>
    <lineage>
        <taxon>Eukaryota</taxon>
        <taxon>Viridiplantae</taxon>
        <taxon>Streptophyta</taxon>
        <taxon>Embryophyta</taxon>
        <taxon>Tracheophyta</taxon>
        <taxon>Spermatophyta</taxon>
        <taxon>Magnoliopsida</taxon>
        <taxon>eudicotyledons</taxon>
        <taxon>Gunneridae</taxon>
        <taxon>Pentapetalae</taxon>
        <taxon>rosids</taxon>
        <taxon>fabids</taxon>
        <taxon>Cucurbitales</taxon>
        <taxon>Cucurbitaceae</taxon>
        <taxon>Benincaseae</taxon>
        <taxon>Cucumis</taxon>
    </lineage>
</organism>
<comment type="subcellular location">
    <subcellularLocation>
        <location evidence="1">Nucleus</location>
    </subcellularLocation>
</comment>
<dbReference type="CDD" id="cd16074">
    <property type="entry name" value="OCRE"/>
    <property type="match status" value="1"/>
</dbReference>
<dbReference type="InterPro" id="IPR041591">
    <property type="entry name" value="OCRE"/>
</dbReference>
<reference evidence="6" key="1">
    <citation type="submission" date="2025-05" db="UniProtKB">
        <authorList>
            <consortium name="RefSeq"/>
        </authorList>
    </citation>
    <scope>NUCLEOTIDE SEQUENCE [LARGE SCALE GENOMIC DNA]</scope>
</reference>
<keyword evidence="3" id="KW-0539">Nucleus</keyword>
<sequence>MEENETKSGSEELQDSNCSFVWDENSQLYFHSSSGFYHDPVAGWYYSSRDGSYYKFENGSYVLLQLNEQGEECKTYPDNPFSEDHFSFEAAETDTSKCKGRDGDGLPLGEIAEGVDVHEHENPPTSLWLEDTLIDLFLSGYSNSEVLATNDSISPSPSTTNDANNFQSSSDGYGDTHSMQGECFQDESHAIMNSSERVLDGGYDDTLKMEGEWFQEENHTVLNPTENASDGGVSTDEDNWMAQYGQVTNYEEAIPKLSVVDIWDWSTVSESKTGGKGKVMRLVGRLAKKSAKLHPSVSSNGTLFKTAPISEVHLDLVRVATGRIYKLHSASKKHLASMSIFDSSNPTKDWGFPDLLDRPTDLANNEAKFAIAVSTAAPTLLDNLSAAGKCSNQNQYRDRAAERRILHGGFGVGPGQKNSAIDREDFTSSPPPETTIVEALNISFGAGSYAQRILKSMGWKEGEGLGNSTKGVVEPLQAIGNVGNAGLGWPQGTKRLDINIQHRRK</sequence>
<dbReference type="eggNOG" id="ENOG502QVR4">
    <property type="taxonomic scope" value="Eukaryota"/>
</dbReference>
<dbReference type="PANTHER" id="PTHR13948">
    <property type="entry name" value="RNA-BINDING PROTEIN"/>
    <property type="match status" value="1"/>
</dbReference>
<proteinExistence type="predicted"/>
<dbReference type="Proteomes" id="UP001652600">
    <property type="component" value="Chromosome 2"/>
</dbReference>
<feature type="compositionally biased region" description="Polar residues" evidence="4">
    <location>
        <begin position="149"/>
        <end position="171"/>
    </location>
</feature>
<dbReference type="AlphaFoldDB" id="A0A1S3CN83"/>
<dbReference type="Pfam" id="PF01585">
    <property type="entry name" value="G-patch"/>
    <property type="match status" value="1"/>
</dbReference>
<evidence type="ECO:0000256" key="4">
    <source>
        <dbReference type="SAM" id="MobiDB-lite"/>
    </source>
</evidence>
<evidence type="ECO:0000313" key="7">
    <source>
        <dbReference type="RefSeq" id="XP_008464534.2"/>
    </source>
</evidence>
<dbReference type="GO" id="GO:0000398">
    <property type="term" value="P:mRNA splicing, via spliceosome"/>
    <property type="evidence" value="ECO:0007669"/>
    <property type="project" value="TreeGrafter"/>
</dbReference>
<evidence type="ECO:0000256" key="3">
    <source>
        <dbReference type="ARBA" id="ARBA00023242"/>
    </source>
</evidence>
<dbReference type="InParanoid" id="A0A1S3CN83"/>
<feature type="region of interest" description="Disordered" evidence="4">
    <location>
        <begin position="149"/>
        <end position="177"/>
    </location>
</feature>